<evidence type="ECO:0000256" key="1">
    <source>
        <dbReference type="ARBA" id="ARBA00004123"/>
    </source>
</evidence>
<dbReference type="GO" id="GO:0016581">
    <property type="term" value="C:NuRD complex"/>
    <property type="evidence" value="ECO:0007669"/>
    <property type="project" value="TreeGrafter"/>
</dbReference>
<keyword evidence="3" id="KW-0175">Coiled coil</keyword>
<name>A0AAV8ZHH5_9CUCU</name>
<reference evidence="7" key="1">
    <citation type="journal article" date="2023" name="Insect Mol. Biol.">
        <title>Genome sequencing provides insights into the evolution of gene families encoding plant cell wall-degrading enzymes in longhorned beetles.</title>
        <authorList>
            <person name="Shin N.R."/>
            <person name="Okamura Y."/>
            <person name="Kirsch R."/>
            <person name="Pauchet Y."/>
        </authorList>
    </citation>
    <scope>NUCLEOTIDE SEQUENCE</scope>
    <source>
        <strain evidence="7">AMC_N1</strain>
    </source>
</reference>
<feature type="compositionally biased region" description="Low complexity" evidence="6">
    <location>
        <begin position="120"/>
        <end position="131"/>
    </location>
</feature>
<sequence>MNLMFGITDFGGGRCITHSPYGKGSKSVICEQCVTNNVKKALKAEHTNRLKTAFVKALQQEQEIEQRLAQNGVFTSSSPAPSPVTPETVPKSVTPTPTPRHAATPPAPPPAQPTPPPPRSSHASSHSSTSSVQDKYTQQQSAAAMQALHQQLLRSYVMYEKRERDFKLNVVHMVLPRGRTTLYRPLSRKLETRRGNSDEKCETVYKMAMLSTEMQDVRGGLSAGGPPAAHMFQFSPLLYPYQLAMAQAAATGKSGTANMADLQRAADLQRQYLLDMIPPGPQQRHNWKT</sequence>
<dbReference type="PANTHER" id="PTHR13455:SF7">
    <property type="entry name" value="SIMJANG, ISOFORM E"/>
    <property type="match status" value="1"/>
</dbReference>
<evidence type="ECO:0000256" key="5">
    <source>
        <dbReference type="ARBA" id="ARBA00023242"/>
    </source>
</evidence>
<evidence type="ECO:0000313" key="8">
    <source>
        <dbReference type="Proteomes" id="UP001162162"/>
    </source>
</evidence>
<comment type="caution">
    <text evidence="7">The sequence shown here is derived from an EMBL/GenBank/DDBJ whole genome shotgun (WGS) entry which is preliminary data.</text>
</comment>
<dbReference type="EMBL" id="JAPWTK010000002">
    <property type="protein sequence ID" value="KAJ8962847.1"/>
    <property type="molecule type" value="Genomic_DNA"/>
</dbReference>
<keyword evidence="4" id="KW-0804">Transcription</keyword>
<evidence type="ECO:0000256" key="4">
    <source>
        <dbReference type="ARBA" id="ARBA00023163"/>
    </source>
</evidence>
<dbReference type="Proteomes" id="UP001162162">
    <property type="component" value="Unassembled WGS sequence"/>
</dbReference>
<dbReference type="GO" id="GO:0000122">
    <property type="term" value="P:negative regulation of transcription by RNA polymerase II"/>
    <property type="evidence" value="ECO:0007669"/>
    <property type="project" value="InterPro"/>
</dbReference>
<organism evidence="7 8">
    <name type="scientific">Aromia moschata</name>
    <dbReference type="NCBI Taxonomy" id="1265417"/>
    <lineage>
        <taxon>Eukaryota</taxon>
        <taxon>Metazoa</taxon>
        <taxon>Ecdysozoa</taxon>
        <taxon>Arthropoda</taxon>
        <taxon>Hexapoda</taxon>
        <taxon>Insecta</taxon>
        <taxon>Pterygota</taxon>
        <taxon>Neoptera</taxon>
        <taxon>Endopterygota</taxon>
        <taxon>Coleoptera</taxon>
        <taxon>Polyphaga</taxon>
        <taxon>Cucujiformia</taxon>
        <taxon>Chrysomeloidea</taxon>
        <taxon>Cerambycidae</taxon>
        <taxon>Cerambycinae</taxon>
        <taxon>Callichromatini</taxon>
        <taxon>Aromia</taxon>
    </lineage>
</organism>
<feature type="compositionally biased region" description="Pro residues" evidence="6">
    <location>
        <begin position="105"/>
        <end position="119"/>
    </location>
</feature>
<evidence type="ECO:0000256" key="2">
    <source>
        <dbReference type="ARBA" id="ARBA00023015"/>
    </source>
</evidence>
<feature type="region of interest" description="Disordered" evidence="6">
    <location>
        <begin position="72"/>
        <end position="143"/>
    </location>
</feature>
<keyword evidence="8" id="KW-1185">Reference proteome</keyword>
<gene>
    <name evidence="7" type="ORF">NQ318_001247</name>
</gene>
<proteinExistence type="predicted"/>
<comment type="subcellular location">
    <subcellularLocation>
        <location evidence="1">Nucleus</location>
    </subcellularLocation>
</comment>
<dbReference type="PANTHER" id="PTHR13455">
    <property type="entry name" value="TRANSCRIPTIONAL REPRESSOR P66-RELATED"/>
    <property type="match status" value="1"/>
</dbReference>
<evidence type="ECO:0000313" key="7">
    <source>
        <dbReference type="EMBL" id="KAJ8962847.1"/>
    </source>
</evidence>
<keyword evidence="5" id="KW-0539">Nucleus</keyword>
<keyword evidence="2" id="KW-0805">Transcription regulation</keyword>
<protein>
    <submittedName>
        <fullName evidence="7">Uncharacterized protein</fullName>
    </submittedName>
</protein>
<dbReference type="AlphaFoldDB" id="A0AAV8ZHH5"/>
<feature type="compositionally biased region" description="Low complexity" evidence="6">
    <location>
        <begin position="73"/>
        <end position="104"/>
    </location>
</feature>
<accession>A0AAV8ZHH5</accession>
<dbReference type="InterPro" id="IPR040386">
    <property type="entry name" value="P66"/>
</dbReference>
<evidence type="ECO:0000256" key="3">
    <source>
        <dbReference type="ARBA" id="ARBA00023054"/>
    </source>
</evidence>
<evidence type="ECO:0000256" key="6">
    <source>
        <dbReference type="SAM" id="MobiDB-lite"/>
    </source>
</evidence>